<reference evidence="1 2" key="1">
    <citation type="journal article" date="2019" name="Sci. Rep.">
        <title>Orb-weaving spider Araneus ventricosus genome elucidates the spidroin gene catalogue.</title>
        <authorList>
            <person name="Kono N."/>
            <person name="Nakamura H."/>
            <person name="Ohtoshi R."/>
            <person name="Moran D.A.P."/>
            <person name="Shinohara A."/>
            <person name="Yoshida Y."/>
            <person name="Fujiwara M."/>
            <person name="Mori M."/>
            <person name="Tomita M."/>
            <person name="Arakawa K."/>
        </authorList>
    </citation>
    <scope>NUCLEOTIDE SEQUENCE [LARGE SCALE GENOMIC DNA]</scope>
</reference>
<gene>
    <name evidence="1" type="ORF">AVEN_159036_1</name>
</gene>
<protein>
    <submittedName>
        <fullName evidence="1">Uncharacterized protein</fullName>
    </submittedName>
</protein>
<name>A0A4Y2RBL7_ARAVE</name>
<evidence type="ECO:0000313" key="2">
    <source>
        <dbReference type="Proteomes" id="UP000499080"/>
    </source>
</evidence>
<dbReference type="Proteomes" id="UP000499080">
    <property type="component" value="Unassembled WGS sequence"/>
</dbReference>
<accession>A0A4Y2RBL7</accession>
<dbReference type="AlphaFoldDB" id="A0A4Y2RBL7"/>
<organism evidence="1 2">
    <name type="scientific">Araneus ventricosus</name>
    <name type="common">Orbweaver spider</name>
    <name type="synonym">Epeira ventricosa</name>
    <dbReference type="NCBI Taxonomy" id="182803"/>
    <lineage>
        <taxon>Eukaryota</taxon>
        <taxon>Metazoa</taxon>
        <taxon>Ecdysozoa</taxon>
        <taxon>Arthropoda</taxon>
        <taxon>Chelicerata</taxon>
        <taxon>Arachnida</taxon>
        <taxon>Araneae</taxon>
        <taxon>Araneomorphae</taxon>
        <taxon>Entelegynae</taxon>
        <taxon>Araneoidea</taxon>
        <taxon>Araneidae</taxon>
        <taxon>Araneus</taxon>
    </lineage>
</organism>
<comment type="caution">
    <text evidence="1">The sequence shown here is derived from an EMBL/GenBank/DDBJ whole genome shotgun (WGS) entry which is preliminary data.</text>
</comment>
<dbReference type="EMBL" id="BGPR01016387">
    <property type="protein sequence ID" value="GBN72810.1"/>
    <property type="molecule type" value="Genomic_DNA"/>
</dbReference>
<keyword evidence="2" id="KW-1185">Reference proteome</keyword>
<sequence length="103" mass="11501">MNAVSIPGSEEFEVLSPSCIEIVQLEGKKSGNISEINVEEFLTADDDLIVFAGFTEEDILSEITDEMENDDEDTDPSQSLLPSQEALQLVEFIQAFFQVFIHK</sequence>
<proteinExistence type="predicted"/>
<evidence type="ECO:0000313" key="1">
    <source>
        <dbReference type="EMBL" id="GBN72810.1"/>
    </source>
</evidence>